<proteinExistence type="predicted"/>
<reference evidence="3" key="1">
    <citation type="submission" date="2023-07" db="EMBL/GenBank/DDBJ databases">
        <title>Sorghum-associated microbial communities from plants grown in Nebraska, USA.</title>
        <authorList>
            <person name="Schachtman D."/>
        </authorList>
    </citation>
    <scope>NUCLEOTIDE SEQUENCE</scope>
    <source>
        <strain evidence="3">DS2360</strain>
    </source>
</reference>
<evidence type="ECO:0008006" key="5">
    <source>
        <dbReference type="Google" id="ProtNLM"/>
    </source>
</evidence>
<dbReference type="RefSeq" id="WP_202270868.1">
    <property type="nucleotide sequence ID" value="NZ_JAVDQY010000001.1"/>
</dbReference>
<evidence type="ECO:0000256" key="1">
    <source>
        <dbReference type="ARBA" id="ARBA00022603"/>
    </source>
</evidence>
<dbReference type="SUPFAM" id="SSF53335">
    <property type="entry name" value="S-adenosyl-L-methionine-dependent methyltransferases"/>
    <property type="match status" value="1"/>
</dbReference>
<dbReference type="InterPro" id="IPR007213">
    <property type="entry name" value="Ppm1/Ppm2/Tcmp"/>
</dbReference>
<dbReference type="InterPro" id="IPR029063">
    <property type="entry name" value="SAM-dependent_MTases_sf"/>
</dbReference>
<dbReference type="Pfam" id="PF04072">
    <property type="entry name" value="LCM"/>
    <property type="match status" value="1"/>
</dbReference>
<dbReference type="Gene3D" id="3.40.50.150">
    <property type="entry name" value="Vaccinia Virus protein VP39"/>
    <property type="match status" value="1"/>
</dbReference>
<accession>A0AAE3Y893</accession>
<evidence type="ECO:0000256" key="2">
    <source>
        <dbReference type="ARBA" id="ARBA00022679"/>
    </source>
</evidence>
<dbReference type="PANTHER" id="PTHR43619">
    <property type="entry name" value="S-ADENOSYL-L-METHIONINE-DEPENDENT METHYLTRANSFERASE YKTD-RELATED"/>
    <property type="match status" value="1"/>
</dbReference>
<comment type="caution">
    <text evidence="3">The sequence shown here is derived from an EMBL/GenBank/DDBJ whole genome shotgun (WGS) entry which is preliminary data.</text>
</comment>
<dbReference type="PANTHER" id="PTHR43619:SF2">
    <property type="entry name" value="S-ADENOSYL-L-METHIONINE-DEPENDENT METHYLTRANSFERASES SUPERFAMILY PROTEIN"/>
    <property type="match status" value="1"/>
</dbReference>
<gene>
    <name evidence="3" type="ORF">J2787_001119</name>
</gene>
<dbReference type="EMBL" id="JAVDQY010000001">
    <property type="protein sequence ID" value="MDR6525749.1"/>
    <property type="molecule type" value="Genomic_DNA"/>
</dbReference>
<protein>
    <recommendedName>
        <fullName evidence="5">Leucine carboxyl methyltransferase</fullName>
    </recommendedName>
</protein>
<evidence type="ECO:0000313" key="3">
    <source>
        <dbReference type="EMBL" id="MDR6525749.1"/>
    </source>
</evidence>
<dbReference type="GO" id="GO:0032259">
    <property type="term" value="P:methylation"/>
    <property type="evidence" value="ECO:0007669"/>
    <property type="project" value="UniProtKB-KW"/>
</dbReference>
<keyword evidence="1" id="KW-0489">Methyltransferase</keyword>
<organism evidence="3 4">
    <name type="scientific">Chryseobacterium rhizosphaerae</name>
    <dbReference type="NCBI Taxonomy" id="395937"/>
    <lineage>
        <taxon>Bacteria</taxon>
        <taxon>Pseudomonadati</taxon>
        <taxon>Bacteroidota</taxon>
        <taxon>Flavobacteriia</taxon>
        <taxon>Flavobacteriales</taxon>
        <taxon>Weeksellaceae</taxon>
        <taxon>Chryseobacterium group</taxon>
        <taxon>Chryseobacterium</taxon>
    </lineage>
</organism>
<name>A0AAE3Y893_9FLAO</name>
<dbReference type="GO" id="GO:0008168">
    <property type="term" value="F:methyltransferase activity"/>
    <property type="evidence" value="ECO:0007669"/>
    <property type="project" value="UniProtKB-KW"/>
</dbReference>
<evidence type="ECO:0000313" key="4">
    <source>
        <dbReference type="Proteomes" id="UP001184861"/>
    </source>
</evidence>
<dbReference type="AlphaFoldDB" id="A0AAE3Y893"/>
<keyword evidence="2" id="KW-0808">Transferase</keyword>
<sequence length="281" mass="31947">MNAHIKTNVPLTSALVLQQSNSVYTSDLEKRYLEYIDFGSIAAANEQMASVSATISDVICLRKRYIRKALSELLLSHPQQQVCILGAGLDPLSIFLLEHCADRISHIFEVDGSDTIHTKATIYSDLIPDTDLPHCIQCNLTDTKLLMETLQLQGYQPEKPSVILFEGVVHYIHNHQFITLMQRFRSGDKHNRVIMDYCLELTDVPEYAQPLHNTIIDLFEKFIDDRVNLYSRKGIMAVINDLNVSSIQMDSIKNVEFQLNGNNKLFQQQGEGLLEMLTFSI</sequence>
<dbReference type="Proteomes" id="UP001184861">
    <property type="component" value="Unassembled WGS sequence"/>
</dbReference>